<evidence type="ECO:0000313" key="2">
    <source>
        <dbReference type="Proteomes" id="UP000325255"/>
    </source>
</evidence>
<sequence length="71" mass="7661">MSIGNVIQQDSLVYVYDEKGRQTAAFDVGPKGRLVGHTSTTVSVRRGAFTYTYDEEGYRKGKIVAADAASG</sequence>
<dbReference type="Proteomes" id="UP000325255">
    <property type="component" value="Unassembled WGS sequence"/>
</dbReference>
<accession>A0A5M6IW12</accession>
<reference evidence="1 2" key="1">
    <citation type="submission" date="2019-09" db="EMBL/GenBank/DDBJ databases">
        <title>Genome sequence of Rhodovastum atsumiense, a diverse member of the Acetobacteraceae family of non-sulfur purple photosynthetic bacteria.</title>
        <authorList>
            <person name="Meyer T."/>
            <person name="Kyndt J."/>
        </authorList>
    </citation>
    <scope>NUCLEOTIDE SEQUENCE [LARGE SCALE GENOMIC DNA]</scope>
    <source>
        <strain evidence="1 2">DSM 21279</strain>
    </source>
</reference>
<dbReference type="AlphaFoldDB" id="A0A5M6IW12"/>
<name>A0A5M6IW12_9PROT</name>
<dbReference type="EMBL" id="VWPK01000015">
    <property type="protein sequence ID" value="KAA5612017.1"/>
    <property type="molecule type" value="Genomic_DNA"/>
</dbReference>
<evidence type="ECO:0000313" key="1">
    <source>
        <dbReference type="EMBL" id="KAA5612017.1"/>
    </source>
</evidence>
<proteinExistence type="predicted"/>
<keyword evidence="2" id="KW-1185">Reference proteome</keyword>
<comment type="caution">
    <text evidence="1">The sequence shown here is derived from an EMBL/GenBank/DDBJ whole genome shotgun (WGS) entry which is preliminary data.</text>
</comment>
<dbReference type="OrthoDB" id="7280620at2"/>
<organism evidence="1 2">
    <name type="scientific">Rhodovastum atsumiense</name>
    <dbReference type="NCBI Taxonomy" id="504468"/>
    <lineage>
        <taxon>Bacteria</taxon>
        <taxon>Pseudomonadati</taxon>
        <taxon>Pseudomonadota</taxon>
        <taxon>Alphaproteobacteria</taxon>
        <taxon>Acetobacterales</taxon>
        <taxon>Acetobacteraceae</taxon>
        <taxon>Rhodovastum</taxon>
    </lineage>
</organism>
<gene>
    <name evidence="1" type="ORF">F1189_11200</name>
</gene>
<dbReference type="RefSeq" id="WP_150040833.1">
    <property type="nucleotide sequence ID" value="NZ_OW485601.1"/>
</dbReference>
<protein>
    <submittedName>
        <fullName evidence="1">Uncharacterized protein</fullName>
    </submittedName>
</protein>